<evidence type="ECO:0000256" key="4">
    <source>
        <dbReference type="ARBA" id="ARBA00022692"/>
    </source>
</evidence>
<dbReference type="PANTHER" id="PTHR30081">
    <property type="entry name" value="PROTEIN-EXPORT MEMBRANE PROTEIN SEC"/>
    <property type="match status" value="1"/>
</dbReference>
<feature type="transmembrane region" description="Helical" evidence="9">
    <location>
        <begin position="194"/>
        <end position="211"/>
    </location>
</feature>
<accession>A0A926EBV7</accession>
<keyword evidence="3 9" id="KW-1003">Cell membrane</keyword>
<evidence type="ECO:0000256" key="2">
    <source>
        <dbReference type="ARBA" id="ARBA00022448"/>
    </source>
</evidence>
<comment type="similarity">
    <text evidence="9">Belongs to the SecD/SecF family. SecF subfamily.</text>
</comment>
<evidence type="ECO:0000256" key="7">
    <source>
        <dbReference type="ARBA" id="ARBA00023010"/>
    </source>
</evidence>
<dbReference type="InterPro" id="IPR048634">
    <property type="entry name" value="SecD_SecF_C"/>
</dbReference>
<feature type="domain" description="Protein export membrane protein SecD/SecF C-terminal" evidence="10">
    <location>
        <begin position="113"/>
        <end position="299"/>
    </location>
</feature>
<feature type="transmembrane region" description="Helical" evidence="9">
    <location>
        <begin position="271"/>
        <end position="297"/>
    </location>
</feature>
<keyword evidence="6 9" id="KW-1133">Transmembrane helix</keyword>
<dbReference type="Proteomes" id="UP000660861">
    <property type="component" value="Unassembled WGS sequence"/>
</dbReference>
<sequence length="312" mass="34082">MKHDFVSKNKIFYTISICLMALTLILTFVIGLNLDIQFKGGAIISYSYTGDVNANDVQSLAASTIGEKVNVQGKTDVATGKSTFDVSLAATKGLPVETIDKLTKALQEKYPDNAVTMTSSNNVDPTIGREFFAKCMVAVAFASLVMVVYIAFRFKRIGGWSAGVMCMLALLHDMVLVYATFIVCQFPINENFVVVILTILGYSINNTIVVYDRIRENKRLGGSKLSIRELVNKSLGQSITRAVNTTVSTVIALAVICIVAMLYGVNSILSFAFPMIIGMISGVYSSLFIAPTLWVVWQEHKINKKKAEPAKA</sequence>
<comment type="subunit">
    <text evidence="9">Forms a complex with SecD. Part of the essential Sec protein translocation apparatus which comprises SecA, SecYEG and auxiliary proteins SecDF. Other proteins may also be involved.</text>
</comment>
<comment type="function">
    <text evidence="9">Part of the Sec protein translocase complex. Interacts with the SecYEG preprotein conducting channel. SecDF uses the proton motive force (PMF) to complete protein translocation after the ATP-dependent function of SecA.</text>
</comment>
<dbReference type="AlphaFoldDB" id="A0A926EBV7"/>
<dbReference type="GO" id="GO:0006605">
    <property type="term" value="P:protein targeting"/>
    <property type="evidence" value="ECO:0007669"/>
    <property type="project" value="UniProtKB-UniRule"/>
</dbReference>
<feature type="transmembrane region" description="Helical" evidence="9">
    <location>
        <begin position="12"/>
        <end position="32"/>
    </location>
</feature>
<name>A0A926EBV7_9FIRM</name>
<reference evidence="11" key="1">
    <citation type="submission" date="2020-08" db="EMBL/GenBank/DDBJ databases">
        <title>Genome public.</title>
        <authorList>
            <person name="Liu C."/>
            <person name="Sun Q."/>
        </authorList>
    </citation>
    <scope>NUCLEOTIDE SEQUENCE</scope>
    <source>
        <strain evidence="11">NSJ-54</strain>
    </source>
</reference>
<evidence type="ECO:0000256" key="9">
    <source>
        <dbReference type="HAMAP-Rule" id="MF_01464"/>
    </source>
</evidence>
<keyword evidence="4 9" id="KW-0812">Transmembrane</keyword>
<evidence type="ECO:0000313" key="11">
    <source>
        <dbReference type="EMBL" id="MBC8569509.1"/>
    </source>
</evidence>
<dbReference type="RefSeq" id="WP_262396605.1">
    <property type="nucleotide sequence ID" value="NZ_JACRTC010000001.1"/>
</dbReference>
<feature type="transmembrane region" description="Helical" evidence="9">
    <location>
        <begin position="242"/>
        <end position="265"/>
    </location>
</feature>
<organism evidence="11 12">
    <name type="scientific">Zongyangia hominis</name>
    <dbReference type="NCBI Taxonomy" id="2763677"/>
    <lineage>
        <taxon>Bacteria</taxon>
        <taxon>Bacillati</taxon>
        <taxon>Bacillota</taxon>
        <taxon>Clostridia</taxon>
        <taxon>Eubacteriales</taxon>
        <taxon>Oscillospiraceae</taxon>
        <taxon>Zongyangia</taxon>
    </lineage>
</organism>
<comment type="caution">
    <text evidence="11">The sequence shown here is derived from an EMBL/GenBank/DDBJ whole genome shotgun (WGS) entry which is preliminary data.</text>
</comment>
<dbReference type="PANTHER" id="PTHR30081:SF8">
    <property type="entry name" value="PROTEIN TRANSLOCASE SUBUNIT SECF"/>
    <property type="match status" value="1"/>
</dbReference>
<evidence type="ECO:0000256" key="6">
    <source>
        <dbReference type="ARBA" id="ARBA00022989"/>
    </source>
</evidence>
<evidence type="ECO:0000256" key="3">
    <source>
        <dbReference type="ARBA" id="ARBA00022475"/>
    </source>
</evidence>
<feature type="transmembrane region" description="Helical" evidence="9">
    <location>
        <begin position="164"/>
        <end position="188"/>
    </location>
</feature>
<keyword evidence="8 9" id="KW-0472">Membrane</keyword>
<keyword evidence="2 9" id="KW-0813">Transport</keyword>
<evidence type="ECO:0000313" key="12">
    <source>
        <dbReference type="Proteomes" id="UP000660861"/>
    </source>
</evidence>
<dbReference type="PRINTS" id="PR01755">
    <property type="entry name" value="SECFTRNLCASE"/>
</dbReference>
<evidence type="ECO:0000256" key="5">
    <source>
        <dbReference type="ARBA" id="ARBA00022927"/>
    </source>
</evidence>
<dbReference type="Gene3D" id="1.20.1640.10">
    <property type="entry name" value="Multidrug efflux transporter AcrB transmembrane domain"/>
    <property type="match status" value="1"/>
</dbReference>
<dbReference type="InterPro" id="IPR022813">
    <property type="entry name" value="SecD/SecF_arch_bac"/>
</dbReference>
<dbReference type="GO" id="GO:0043952">
    <property type="term" value="P:protein transport by the Sec complex"/>
    <property type="evidence" value="ECO:0007669"/>
    <property type="project" value="UniProtKB-UniRule"/>
</dbReference>
<dbReference type="NCBIfam" id="TIGR00966">
    <property type="entry name" value="transloc_SecF"/>
    <property type="match status" value="1"/>
</dbReference>
<keyword evidence="5 9" id="KW-0653">Protein transport</keyword>
<dbReference type="Pfam" id="PF02355">
    <property type="entry name" value="SecD_SecF_C"/>
    <property type="match status" value="1"/>
</dbReference>
<dbReference type="GO" id="GO:0065002">
    <property type="term" value="P:intracellular protein transmembrane transport"/>
    <property type="evidence" value="ECO:0007669"/>
    <property type="project" value="UniProtKB-UniRule"/>
</dbReference>
<dbReference type="HAMAP" id="MF_01464_B">
    <property type="entry name" value="SecF_B"/>
    <property type="match status" value="1"/>
</dbReference>
<proteinExistence type="inferred from homology"/>
<dbReference type="EMBL" id="JACRTC010000001">
    <property type="protein sequence ID" value="MBC8569509.1"/>
    <property type="molecule type" value="Genomic_DNA"/>
</dbReference>
<dbReference type="GO" id="GO:0005886">
    <property type="term" value="C:plasma membrane"/>
    <property type="evidence" value="ECO:0007669"/>
    <property type="project" value="UniProtKB-SubCell"/>
</dbReference>
<evidence type="ECO:0000256" key="8">
    <source>
        <dbReference type="ARBA" id="ARBA00023136"/>
    </source>
</evidence>
<keyword evidence="12" id="KW-1185">Reference proteome</keyword>
<evidence type="ECO:0000256" key="1">
    <source>
        <dbReference type="ARBA" id="ARBA00004651"/>
    </source>
</evidence>
<gene>
    <name evidence="9 11" type="primary">secF</name>
    <name evidence="11" type="ORF">H8709_01520</name>
</gene>
<comment type="subcellular location">
    <subcellularLocation>
        <location evidence="1 9">Cell membrane</location>
        <topology evidence="1 9">Multi-pass membrane protein</topology>
    </subcellularLocation>
</comment>
<dbReference type="InterPro" id="IPR005665">
    <property type="entry name" value="SecF_bac"/>
</dbReference>
<dbReference type="InterPro" id="IPR022645">
    <property type="entry name" value="SecD/SecF_bac"/>
</dbReference>
<protein>
    <recommendedName>
        <fullName evidence="9">Protein-export membrane protein SecF</fullName>
    </recommendedName>
</protein>
<feature type="transmembrane region" description="Helical" evidence="9">
    <location>
        <begin position="131"/>
        <end position="152"/>
    </location>
</feature>
<evidence type="ECO:0000259" key="10">
    <source>
        <dbReference type="Pfam" id="PF02355"/>
    </source>
</evidence>
<dbReference type="GO" id="GO:0015450">
    <property type="term" value="F:protein-transporting ATPase activity"/>
    <property type="evidence" value="ECO:0007669"/>
    <property type="project" value="InterPro"/>
</dbReference>
<keyword evidence="7 9" id="KW-0811">Translocation</keyword>
<dbReference type="SUPFAM" id="SSF82866">
    <property type="entry name" value="Multidrug efflux transporter AcrB transmembrane domain"/>
    <property type="match status" value="1"/>
</dbReference>